<proteinExistence type="predicted"/>
<dbReference type="EMBL" id="JAAATY010000050">
    <property type="protein sequence ID" value="NRN71056.1"/>
    <property type="molecule type" value="Genomic_DNA"/>
</dbReference>
<accession>A0ABX2FJT8</accession>
<name>A0ABX2FJT8_9PSEU</name>
<dbReference type="Proteomes" id="UP000763557">
    <property type="component" value="Unassembled WGS sequence"/>
</dbReference>
<comment type="caution">
    <text evidence="1">The sequence shown here is derived from an EMBL/GenBank/DDBJ whole genome shotgun (WGS) entry which is preliminary data.</text>
</comment>
<evidence type="ECO:0000313" key="2">
    <source>
        <dbReference type="Proteomes" id="UP000763557"/>
    </source>
</evidence>
<dbReference type="RefSeq" id="WP_173142233.1">
    <property type="nucleotide sequence ID" value="NZ_CBCSGW010000091.1"/>
</dbReference>
<evidence type="ECO:0000313" key="1">
    <source>
        <dbReference type="EMBL" id="NRN71056.1"/>
    </source>
</evidence>
<protein>
    <submittedName>
        <fullName evidence="1">Uncharacterized protein</fullName>
    </submittedName>
</protein>
<reference evidence="1 2" key="1">
    <citation type="submission" date="2020-01" db="EMBL/GenBank/DDBJ databases">
        <title>Kibdelosporangium persica a novel Actinomycetes from a hot desert in Iran.</title>
        <authorList>
            <person name="Safaei N."/>
            <person name="Zaburannyi N."/>
            <person name="Mueller R."/>
            <person name="Wink J."/>
        </authorList>
    </citation>
    <scope>NUCLEOTIDE SEQUENCE [LARGE SCALE GENOMIC DNA]</scope>
    <source>
        <strain evidence="1 2">4NS15</strain>
    </source>
</reference>
<sequence length="106" mass="11683">MRQAQDCEPDDPFAQRLRQTYNDLETERRATLAALADLDAAEGDASARPTAQDAGLLDTLPYLTDNLSKAPEQLLRGLFDTTHLAIRLHPDSNDITITIRLPGPNV</sequence>
<keyword evidence="2" id="KW-1185">Reference proteome</keyword>
<organism evidence="1 2">
    <name type="scientific">Kibdelosporangium persicum</name>
    <dbReference type="NCBI Taxonomy" id="2698649"/>
    <lineage>
        <taxon>Bacteria</taxon>
        <taxon>Bacillati</taxon>
        <taxon>Actinomycetota</taxon>
        <taxon>Actinomycetes</taxon>
        <taxon>Pseudonocardiales</taxon>
        <taxon>Pseudonocardiaceae</taxon>
        <taxon>Kibdelosporangium</taxon>
    </lineage>
</organism>
<gene>
    <name evidence="1" type="ORF">GC106_83310</name>
</gene>